<dbReference type="NCBIfam" id="NF001965">
    <property type="entry name" value="PRK00742.1"/>
    <property type="match status" value="1"/>
</dbReference>
<comment type="PTM">
    <text evidence="5">Phosphorylated by CheA. Phosphorylation of the N-terminal regulatory domain activates the methylesterase activity.</text>
</comment>
<comment type="domain">
    <text evidence="5">Contains a C-terminal catalytic domain, and an N-terminal region which modulates catalytic activity.</text>
</comment>
<dbReference type="CDD" id="cd17541">
    <property type="entry name" value="REC_CheB-like"/>
    <property type="match status" value="1"/>
</dbReference>
<evidence type="ECO:0000256" key="6">
    <source>
        <dbReference type="PROSITE-ProRule" id="PRU00050"/>
    </source>
</evidence>
<dbReference type="AlphaFoldDB" id="A0A0J8GS83"/>
<dbReference type="GO" id="GO:0005737">
    <property type="term" value="C:cytoplasm"/>
    <property type="evidence" value="ECO:0007669"/>
    <property type="project" value="UniProtKB-SubCell"/>
</dbReference>
<dbReference type="Pfam" id="PF01339">
    <property type="entry name" value="CheB_methylest"/>
    <property type="match status" value="1"/>
</dbReference>
<evidence type="ECO:0000313" key="11">
    <source>
        <dbReference type="Proteomes" id="UP000037600"/>
    </source>
</evidence>
<comment type="subcellular location">
    <subcellularLocation>
        <location evidence="5">Cytoplasm</location>
    </subcellularLocation>
</comment>
<dbReference type="SMART" id="SM00448">
    <property type="entry name" value="REC"/>
    <property type="match status" value="1"/>
</dbReference>
<keyword evidence="2 5" id="KW-0145">Chemotaxis</keyword>
<dbReference type="CDD" id="cd16432">
    <property type="entry name" value="CheB_Rec"/>
    <property type="match status" value="1"/>
</dbReference>
<accession>A0A0J8GS83</accession>
<dbReference type="Gene3D" id="3.40.50.2300">
    <property type="match status" value="1"/>
</dbReference>
<dbReference type="HAMAP" id="MF_00099">
    <property type="entry name" value="CheB_chemtxs"/>
    <property type="match status" value="1"/>
</dbReference>
<keyword evidence="1 5" id="KW-0963">Cytoplasm</keyword>
<dbReference type="RefSeq" id="WP_048691352.1">
    <property type="nucleotide sequence ID" value="NZ_KQ130487.1"/>
</dbReference>
<dbReference type="GO" id="GO:0006935">
    <property type="term" value="P:chemotaxis"/>
    <property type="evidence" value="ECO:0007669"/>
    <property type="project" value="UniProtKB-UniRule"/>
</dbReference>
<comment type="catalytic activity">
    <reaction evidence="4 5">
        <text>[protein]-L-glutamate 5-O-methyl ester + H2O = L-glutamyl-[protein] + methanol + H(+)</text>
        <dbReference type="Rhea" id="RHEA:23236"/>
        <dbReference type="Rhea" id="RHEA-COMP:10208"/>
        <dbReference type="Rhea" id="RHEA-COMP:10311"/>
        <dbReference type="ChEBI" id="CHEBI:15377"/>
        <dbReference type="ChEBI" id="CHEBI:15378"/>
        <dbReference type="ChEBI" id="CHEBI:17790"/>
        <dbReference type="ChEBI" id="CHEBI:29973"/>
        <dbReference type="ChEBI" id="CHEBI:82795"/>
        <dbReference type="EC" id="3.1.1.61"/>
    </reaction>
</comment>
<reference evidence="10 11" key="1">
    <citation type="submission" date="2015-04" db="EMBL/GenBank/DDBJ databases">
        <title>Draft Genome Sequence of the Novel Agar-Digesting Marine Bacterium Q1.</title>
        <authorList>
            <person name="Li Y."/>
            <person name="Li D."/>
            <person name="Chen G."/>
            <person name="Du Z."/>
        </authorList>
    </citation>
    <scope>NUCLEOTIDE SEQUENCE [LARGE SCALE GENOMIC DNA]</scope>
    <source>
        <strain evidence="10 11">Q1</strain>
    </source>
</reference>
<comment type="similarity">
    <text evidence="5">Belongs to the CheB family.</text>
</comment>
<dbReference type="PROSITE" id="PS50122">
    <property type="entry name" value="CHEB"/>
    <property type="match status" value="1"/>
</dbReference>
<comment type="catalytic activity">
    <reaction evidence="5">
        <text>L-glutaminyl-[protein] + H2O = L-glutamyl-[protein] + NH4(+)</text>
        <dbReference type="Rhea" id="RHEA:16441"/>
        <dbReference type="Rhea" id="RHEA-COMP:10207"/>
        <dbReference type="Rhea" id="RHEA-COMP:10208"/>
        <dbReference type="ChEBI" id="CHEBI:15377"/>
        <dbReference type="ChEBI" id="CHEBI:28938"/>
        <dbReference type="ChEBI" id="CHEBI:29973"/>
        <dbReference type="ChEBI" id="CHEBI:30011"/>
        <dbReference type="EC" id="3.5.1.44"/>
    </reaction>
</comment>
<sequence>MAIKVLIVDDSPLIRGLLTEILDADSQINVVGTAEDPYDAREKIKQLNPDVLTLDIEMPKMNGISFLRNLMRLRPMPVIMVSTLTEQGAPATLEALELGAVDYVAKPKAQIAEQLNLYAQDLIDKVKAAGKAKSKIPPSKRLVAQSNIKVSPELLKFNPNYLIAIGASTGGTEAIKDVITRMPAHMAPIVVTQHIPPVFSTSFAHRLDGIAKMKVYEAEHNQKIELGCVYIAPGDDHLTIKKTPTGYICQLDKGETVNRHRPAVDKLFDSVAEQTNGKATGIILTGMGADGAQGLLNMRQMGCKTIAQDEATSVVWGMPGKAVELKAAQKIAPLQDIAALAMGTATK</sequence>
<dbReference type="OrthoDB" id="9793421at2"/>
<evidence type="ECO:0000259" key="8">
    <source>
        <dbReference type="PROSITE" id="PS50110"/>
    </source>
</evidence>
<dbReference type="Proteomes" id="UP000037600">
    <property type="component" value="Unassembled WGS sequence"/>
</dbReference>
<feature type="modified residue" description="4-aspartylphosphate" evidence="5 7">
    <location>
        <position position="55"/>
    </location>
</feature>
<dbReference type="InterPro" id="IPR008248">
    <property type="entry name" value="CheB-like"/>
</dbReference>
<protein>
    <recommendedName>
        <fullName evidence="5">Protein-glutamate methylesterase/protein-glutamine glutaminase</fullName>
        <ecNumber evidence="5">3.1.1.61</ecNumber>
        <ecNumber evidence="5">3.5.1.44</ecNumber>
    </recommendedName>
</protein>
<dbReference type="Pfam" id="PF00072">
    <property type="entry name" value="Response_reg"/>
    <property type="match status" value="1"/>
</dbReference>
<feature type="domain" description="CheB-type methylesterase" evidence="9">
    <location>
        <begin position="156"/>
        <end position="347"/>
    </location>
</feature>
<gene>
    <name evidence="5" type="primary">cheB</name>
    <name evidence="10" type="ORF">XM47_07695</name>
</gene>
<keyword evidence="11" id="KW-1185">Reference proteome</keyword>
<evidence type="ECO:0000256" key="3">
    <source>
        <dbReference type="ARBA" id="ARBA00022801"/>
    </source>
</evidence>
<dbReference type="InterPro" id="IPR001789">
    <property type="entry name" value="Sig_transdc_resp-reg_receiver"/>
</dbReference>
<dbReference type="PANTHER" id="PTHR42872">
    <property type="entry name" value="PROTEIN-GLUTAMATE METHYLESTERASE/PROTEIN-GLUTAMINE GLUTAMINASE"/>
    <property type="match status" value="1"/>
</dbReference>
<keyword evidence="5 7" id="KW-0597">Phosphoprotein</keyword>
<dbReference type="EC" id="3.5.1.44" evidence="5"/>
<dbReference type="Gene3D" id="3.40.50.180">
    <property type="entry name" value="Methylesterase CheB, C-terminal domain"/>
    <property type="match status" value="1"/>
</dbReference>
<dbReference type="InterPro" id="IPR011006">
    <property type="entry name" value="CheY-like_superfamily"/>
</dbReference>
<dbReference type="SUPFAM" id="SSF52738">
    <property type="entry name" value="Methylesterase CheB, C-terminal domain"/>
    <property type="match status" value="1"/>
</dbReference>
<dbReference type="InterPro" id="IPR000673">
    <property type="entry name" value="Sig_transdc_resp-reg_Me-estase"/>
</dbReference>
<dbReference type="PANTHER" id="PTHR42872:SF6">
    <property type="entry name" value="PROTEIN-GLUTAMATE METHYLESTERASE_PROTEIN-GLUTAMINE GLUTAMINASE"/>
    <property type="match status" value="1"/>
</dbReference>
<evidence type="ECO:0000256" key="5">
    <source>
        <dbReference type="HAMAP-Rule" id="MF_00099"/>
    </source>
</evidence>
<evidence type="ECO:0000256" key="4">
    <source>
        <dbReference type="ARBA" id="ARBA00048267"/>
    </source>
</evidence>
<evidence type="ECO:0000256" key="7">
    <source>
        <dbReference type="PROSITE-ProRule" id="PRU00169"/>
    </source>
</evidence>
<feature type="active site" evidence="5 6">
    <location>
        <position position="290"/>
    </location>
</feature>
<feature type="active site" evidence="5 6">
    <location>
        <position position="194"/>
    </location>
</feature>
<dbReference type="GO" id="GO:0050568">
    <property type="term" value="F:protein-glutamine glutaminase activity"/>
    <property type="evidence" value="ECO:0007669"/>
    <property type="project" value="UniProtKB-UniRule"/>
</dbReference>
<dbReference type="NCBIfam" id="NF009206">
    <property type="entry name" value="PRK12555.1"/>
    <property type="match status" value="1"/>
</dbReference>
<proteinExistence type="inferred from homology"/>
<keyword evidence="3 5" id="KW-0378">Hydrolase</keyword>
<dbReference type="GO" id="GO:0008984">
    <property type="term" value="F:protein-glutamate methylesterase activity"/>
    <property type="evidence" value="ECO:0007669"/>
    <property type="project" value="UniProtKB-UniRule"/>
</dbReference>
<dbReference type="GO" id="GO:0000156">
    <property type="term" value="F:phosphorelay response regulator activity"/>
    <property type="evidence" value="ECO:0007669"/>
    <property type="project" value="InterPro"/>
</dbReference>
<dbReference type="STRING" id="1513271.XM47_07695"/>
<dbReference type="EC" id="3.1.1.61" evidence="5"/>
<dbReference type="PATRIC" id="fig|1513271.3.peg.1572"/>
<dbReference type="EMBL" id="LAZL01000010">
    <property type="protein sequence ID" value="KMT65577.1"/>
    <property type="molecule type" value="Genomic_DNA"/>
</dbReference>
<evidence type="ECO:0000256" key="2">
    <source>
        <dbReference type="ARBA" id="ARBA00022500"/>
    </source>
</evidence>
<comment type="caution">
    <text evidence="10">The sequence shown here is derived from an EMBL/GenBank/DDBJ whole genome shotgun (WGS) entry which is preliminary data.</text>
</comment>
<dbReference type="PIRSF" id="PIRSF000876">
    <property type="entry name" value="RR_chemtxs_CheB"/>
    <property type="match status" value="1"/>
</dbReference>
<feature type="active site" evidence="5 6">
    <location>
        <position position="168"/>
    </location>
</feature>
<dbReference type="SUPFAM" id="SSF52172">
    <property type="entry name" value="CheY-like"/>
    <property type="match status" value="1"/>
</dbReference>
<evidence type="ECO:0000259" key="9">
    <source>
        <dbReference type="PROSITE" id="PS50122"/>
    </source>
</evidence>
<feature type="domain" description="Response regulatory" evidence="8">
    <location>
        <begin position="4"/>
        <end position="121"/>
    </location>
</feature>
<comment type="function">
    <text evidence="5">Involved in chemotaxis. Part of a chemotaxis signal transduction system that modulates chemotaxis in response to various stimuli. Catalyzes the demethylation of specific methylglutamate residues introduced into the chemoreceptors (methyl-accepting chemotaxis proteins or MCP) by CheR. Also mediates the irreversible deamidation of specific glutamine residues to glutamic acid.</text>
</comment>
<evidence type="ECO:0000256" key="1">
    <source>
        <dbReference type="ARBA" id="ARBA00022490"/>
    </source>
</evidence>
<name>A0A0J8GS83_9ALTE</name>
<evidence type="ECO:0000313" key="10">
    <source>
        <dbReference type="EMBL" id="KMT65577.1"/>
    </source>
</evidence>
<dbReference type="InterPro" id="IPR035909">
    <property type="entry name" value="CheB_C"/>
</dbReference>
<dbReference type="PROSITE" id="PS50110">
    <property type="entry name" value="RESPONSE_REGULATORY"/>
    <property type="match status" value="1"/>
</dbReference>
<organism evidence="10 11">
    <name type="scientific">Catenovulum maritimum</name>
    <dbReference type="NCBI Taxonomy" id="1513271"/>
    <lineage>
        <taxon>Bacteria</taxon>
        <taxon>Pseudomonadati</taxon>
        <taxon>Pseudomonadota</taxon>
        <taxon>Gammaproteobacteria</taxon>
        <taxon>Alteromonadales</taxon>
        <taxon>Alteromonadaceae</taxon>
        <taxon>Catenovulum</taxon>
    </lineage>
</organism>